<accession>A0ABY7WK94</accession>
<dbReference type="RefSeq" id="WP_274267770.1">
    <property type="nucleotide sequence ID" value="NZ_CP117880.1"/>
</dbReference>
<dbReference type="Proteomes" id="UP001221558">
    <property type="component" value="Chromosome"/>
</dbReference>
<evidence type="ECO:0000313" key="4">
    <source>
        <dbReference type="Proteomes" id="UP001221558"/>
    </source>
</evidence>
<dbReference type="CDD" id="cd07561">
    <property type="entry name" value="Peptidase_S41_CPP_like"/>
    <property type="match status" value="1"/>
</dbReference>
<evidence type="ECO:0000313" key="3">
    <source>
        <dbReference type="EMBL" id="WDF69042.1"/>
    </source>
</evidence>
<organism evidence="3 4">
    <name type="scientific">Sphingobacterium oryzagri</name>
    <dbReference type="NCBI Taxonomy" id="3025669"/>
    <lineage>
        <taxon>Bacteria</taxon>
        <taxon>Pseudomonadati</taxon>
        <taxon>Bacteroidota</taxon>
        <taxon>Sphingobacteriia</taxon>
        <taxon>Sphingobacteriales</taxon>
        <taxon>Sphingobacteriaceae</taxon>
        <taxon>Sphingobacterium</taxon>
    </lineage>
</organism>
<feature type="region of interest" description="Disordered" evidence="1">
    <location>
        <begin position="463"/>
        <end position="494"/>
    </location>
</feature>
<protein>
    <submittedName>
        <fullName evidence="3">S41 family peptidase</fullName>
    </submittedName>
</protein>
<dbReference type="PANTHER" id="PTHR32060:SF30">
    <property type="entry name" value="CARBOXY-TERMINAL PROCESSING PROTEASE CTPA"/>
    <property type="match status" value="1"/>
</dbReference>
<dbReference type="Pfam" id="PF03572">
    <property type="entry name" value="Peptidase_S41"/>
    <property type="match status" value="1"/>
</dbReference>
<dbReference type="InterPro" id="IPR005151">
    <property type="entry name" value="Tail-specific_protease"/>
</dbReference>
<keyword evidence="4" id="KW-1185">Reference proteome</keyword>
<feature type="compositionally biased region" description="Polar residues" evidence="1">
    <location>
        <begin position="463"/>
        <end position="472"/>
    </location>
</feature>
<dbReference type="PROSITE" id="PS51257">
    <property type="entry name" value="PROKAR_LIPOPROTEIN"/>
    <property type="match status" value="1"/>
</dbReference>
<gene>
    <name evidence="3" type="ORF">PQ465_01380</name>
</gene>
<dbReference type="Gene3D" id="3.30.750.170">
    <property type="match status" value="1"/>
</dbReference>
<dbReference type="SMART" id="SM00245">
    <property type="entry name" value="TSPc"/>
    <property type="match status" value="1"/>
</dbReference>
<name>A0ABY7WK94_9SPHI</name>
<sequence>MRKGYFVLLFCLIFAAGCKKDSPAPDPEPPVTVDTDDELMRDSIYYYYNLYSLWTQNIPDHSVLRTFTAPYRSNQSVLDALKALTPYYAGYGTSIDRFSYLVDDASTGQSSSNNARAFRMDTNDGYGIYFAWGRLSNTATVAYPIFFFVEGGSPAQVAGLTRGCVLLALNGDEQVTARINSDGSSVNSSDYNSFLTKFNTAIAASSLRLKVRNTAGEERELNLANRTYEINPISADTIYRYPEKNIGYLAFSSFEEVTSNNQNFQNFQRIFQEFEAANVTEFILDMRYNVGGYVSTAEYLANKMINAAGNGQLMFTYEVNAYLSQFKTGTNAEFADVYYRRNNNLALNKVYILVTEQTASAAELLINVLKPYLDVTLIAETTHTFGKPVGFFEQRIMNSVSLWATSFKTANKDGTTDYWNGLTADYPNVTDYIFYDFADPREDMIARALSLAGVSTSSANRAAVSRNGSAPTLSKKKLGMINKPEEKNMLKKRD</sequence>
<evidence type="ECO:0000256" key="1">
    <source>
        <dbReference type="SAM" id="MobiDB-lite"/>
    </source>
</evidence>
<dbReference type="Gene3D" id="3.90.226.10">
    <property type="entry name" value="2-enoyl-CoA Hydratase, Chain A, domain 1"/>
    <property type="match status" value="1"/>
</dbReference>
<feature type="domain" description="Tail specific protease" evidence="2">
    <location>
        <begin position="216"/>
        <end position="429"/>
    </location>
</feature>
<reference evidence="3 4" key="1">
    <citation type="submission" date="2023-02" db="EMBL/GenBank/DDBJ databases">
        <title>Genome sequence of Sphingobacterium sp. KACC 22765.</title>
        <authorList>
            <person name="Kim S."/>
            <person name="Heo J."/>
            <person name="Kwon S.-W."/>
        </authorList>
    </citation>
    <scope>NUCLEOTIDE SEQUENCE [LARGE SCALE GENOMIC DNA]</scope>
    <source>
        <strain evidence="3 4">KACC 22765</strain>
    </source>
</reference>
<dbReference type="EMBL" id="CP117880">
    <property type="protein sequence ID" value="WDF69042.1"/>
    <property type="molecule type" value="Genomic_DNA"/>
</dbReference>
<dbReference type="Gene3D" id="2.30.42.10">
    <property type="match status" value="1"/>
</dbReference>
<dbReference type="InterPro" id="IPR029045">
    <property type="entry name" value="ClpP/crotonase-like_dom_sf"/>
</dbReference>
<feature type="compositionally biased region" description="Basic and acidic residues" evidence="1">
    <location>
        <begin position="483"/>
        <end position="494"/>
    </location>
</feature>
<proteinExistence type="predicted"/>
<dbReference type="PANTHER" id="PTHR32060">
    <property type="entry name" value="TAIL-SPECIFIC PROTEASE"/>
    <property type="match status" value="1"/>
</dbReference>
<evidence type="ECO:0000259" key="2">
    <source>
        <dbReference type="SMART" id="SM00245"/>
    </source>
</evidence>
<dbReference type="InterPro" id="IPR036034">
    <property type="entry name" value="PDZ_sf"/>
</dbReference>
<dbReference type="SUPFAM" id="SSF52096">
    <property type="entry name" value="ClpP/crotonase"/>
    <property type="match status" value="1"/>
</dbReference>